<accession>A0A9W5PLD9</accession>
<proteinExistence type="predicted"/>
<dbReference type="Proteomes" id="UP000014018">
    <property type="component" value="Unassembled WGS sequence"/>
</dbReference>
<feature type="transmembrane region" description="Helical" evidence="1">
    <location>
        <begin position="7"/>
        <end position="29"/>
    </location>
</feature>
<evidence type="ECO:0000313" key="3">
    <source>
        <dbReference type="Proteomes" id="UP000014018"/>
    </source>
</evidence>
<dbReference type="InterPro" id="IPR025945">
    <property type="entry name" value="DHHW"/>
</dbReference>
<reference evidence="2 3" key="1">
    <citation type="submission" date="2012-12" db="EMBL/GenBank/DDBJ databases">
        <title>The Genome Sequence of Bacillus cereus VD133.</title>
        <authorList>
            <consortium name="The Broad Institute Genome Sequencing Platform"/>
            <consortium name="The Broad Institute Genome Sequencing Center for Infectious Disease"/>
            <person name="Feldgarden M."/>
            <person name="Van der Auwera G.A."/>
            <person name="Mahillon J."/>
            <person name="Duprez V."/>
            <person name="Timmery S."/>
            <person name="Mattelet C."/>
            <person name="Dierick K."/>
            <person name="Sun M."/>
            <person name="Yu Z."/>
            <person name="Zhu L."/>
            <person name="Hu X."/>
            <person name="Shank E.B."/>
            <person name="Swiecicka I."/>
            <person name="Hansen B.M."/>
            <person name="Andrup L."/>
            <person name="Walker B."/>
            <person name="Young S.K."/>
            <person name="Zeng Q."/>
            <person name="Gargeya S."/>
            <person name="Fitzgerald M."/>
            <person name="Haas B."/>
            <person name="Abouelleil A."/>
            <person name="Alvarado L."/>
            <person name="Arachchi H.M."/>
            <person name="Berlin A.M."/>
            <person name="Chapman S.B."/>
            <person name="Dewar J."/>
            <person name="Goldberg J."/>
            <person name="Griggs A."/>
            <person name="Gujja S."/>
            <person name="Hansen M."/>
            <person name="Howarth C."/>
            <person name="Imamovic A."/>
            <person name="Larimer J."/>
            <person name="McCowan C."/>
            <person name="Murphy C."/>
            <person name="Neiman D."/>
            <person name="Pearson M."/>
            <person name="Priest M."/>
            <person name="Roberts A."/>
            <person name="Saif S."/>
            <person name="Shea T."/>
            <person name="Sisk P."/>
            <person name="Sykes S."/>
            <person name="Wortman J."/>
            <person name="Nusbaum C."/>
            <person name="Birren B."/>
        </authorList>
    </citation>
    <scope>NUCLEOTIDE SEQUENCE [LARGE SCALE GENOMIC DNA]</scope>
    <source>
        <strain evidence="2 3">VD133</strain>
    </source>
</reference>
<keyword evidence="1" id="KW-0472">Membrane</keyword>
<name>A0A9W5PLD9_BACCE</name>
<organism evidence="2 3">
    <name type="scientific">Bacillus cereus VD133</name>
    <dbReference type="NCBI Taxonomy" id="1053233"/>
    <lineage>
        <taxon>Bacteria</taxon>
        <taxon>Bacillati</taxon>
        <taxon>Bacillota</taxon>
        <taxon>Bacilli</taxon>
        <taxon>Bacillales</taxon>
        <taxon>Bacillaceae</taxon>
        <taxon>Bacillus</taxon>
        <taxon>Bacillus cereus group</taxon>
    </lineage>
</organism>
<keyword evidence="1" id="KW-0812">Transmembrane</keyword>
<sequence>MNRNDKIYKYTIAGFMLLFIGGMLIINVFTPNKTFSEAENRKLEQLPAFSFSNLIEKKFTTNYEKYISDQFAFRDFWVTMKSSAERIIGKKENNGVYVGKDGSLIQKFNPPKEQDVQTKVTAINDFDQATPSVNKYIMLVPTAISILEKNLPNYVSHNGELTYMNKVKNSLNKKIKFVDTYATLSSKKDEYIYYKTDHHWTTKGAFYAYQELSKQMDLIPQKEEAFNVKKITNEFYGSLYSKGGFRSICPDSIELYVPKNNQEYTVEYVGENKQTTSFYEMGNVDQKDKYTVFFGGNHPLMKITTNNSNGRKLLVVKDSYANSILPFLAPHFSEIYVVDLRYYKEDMKKLAKDHNIHDMLILYNANTFFEDSSIKDLSE</sequence>
<keyword evidence="1" id="KW-1133">Transmembrane helix</keyword>
<evidence type="ECO:0008006" key="4">
    <source>
        <dbReference type="Google" id="ProtNLM"/>
    </source>
</evidence>
<dbReference type="EMBL" id="AHFB01000109">
    <property type="protein sequence ID" value="EOO27521.1"/>
    <property type="molecule type" value="Genomic_DNA"/>
</dbReference>
<gene>
    <name evidence="2" type="ORF">IIU_05902</name>
</gene>
<evidence type="ECO:0000313" key="2">
    <source>
        <dbReference type="EMBL" id="EOO27521.1"/>
    </source>
</evidence>
<dbReference type="Pfam" id="PF14286">
    <property type="entry name" value="DHHW"/>
    <property type="match status" value="1"/>
</dbReference>
<comment type="caution">
    <text evidence="2">The sequence shown here is derived from an EMBL/GenBank/DDBJ whole genome shotgun (WGS) entry which is preliminary data.</text>
</comment>
<protein>
    <recommendedName>
        <fullName evidence="4">AlgX/AlgJ SGNH hydrolase-like domain-containing protein</fullName>
    </recommendedName>
</protein>
<evidence type="ECO:0000256" key="1">
    <source>
        <dbReference type="SAM" id="Phobius"/>
    </source>
</evidence>
<dbReference type="AlphaFoldDB" id="A0A9W5PLD9"/>
<dbReference type="RefSeq" id="WP_016111854.1">
    <property type="nucleotide sequence ID" value="NZ_KB976193.1"/>
</dbReference>